<protein>
    <submittedName>
        <fullName evidence="1">Uncharacterized protein</fullName>
    </submittedName>
</protein>
<dbReference type="EMBL" id="JABSTQ010006159">
    <property type="protein sequence ID" value="KAG0437813.1"/>
    <property type="molecule type" value="Genomic_DNA"/>
</dbReference>
<evidence type="ECO:0000313" key="2">
    <source>
        <dbReference type="Proteomes" id="UP000805193"/>
    </source>
</evidence>
<name>A0AC60QNP3_IXOPE</name>
<accession>A0AC60QNP3</accession>
<sequence length="235" mass="26060">MHGKRRFDDQDDFVQPETTPAISATETTPAKLYIKNGDARKEPQADDDDDGFTLVQHRQKRTTGVPVLLTPTQECSRLQHLNPLKLSDELKAAAGATFVRHRFTAKGGLLVDVTEPATVNGLLKIHSIGEIAVLATIPKAYMQNNGLIEGVPDWYTNSQLTKFLGPIGVIAARRLYQRYGKPGEAAKPTDRVVITFRPNTERPTKSLSKAQKAKLLSPVCRPRAQIIRRMKSPLK</sequence>
<comment type="caution">
    <text evidence="1">The sequence shown here is derived from an EMBL/GenBank/DDBJ whole genome shotgun (WGS) entry which is preliminary data.</text>
</comment>
<evidence type="ECO:0000313" key="1">
    <source>
        <dbReference type="EMBL" id="KAG0437813.1"/>
    </source>
</evidence>
<dbReference type="Proteomes" id="UP000805193">
    <property type="component" value="Unassembled WGS sequence"/>
</dbReference>
<reference evidence="1 2" key="1">
    <citation type="journal article" date="2020" name="Cell">
        <title>Large-Scale Comparative Analyses of Tick Genomes Elucidate Their Genetic Diversity and Vector Capacities.</title>
        <authorList>
            <consortium name="Tick Genome and Microbiome Consortium (TIGMIC)"/>
            <person name="Jia N."/>
            <person name="Wang J."/>
            <person name="Shi W."/>
            <person name="Du L."/>
            <person name="Sun Y."/>
            <person name="Zhan W."/>
            <person name="Jiang J.F."/>
            <person name="Wang Q."/>
            <person name="Zhang B."/>
            <person name="Ji P."/>
            <person name="Bell-Sakyi L."/>
            <person name="Cui X.M."/>
            <person name="Yuan T.T."/>
            <person name="Jiang B.G."/>
            <person name="Yang W.F."/>
            <person name="Lam T.T."/>
            <person name="Chang Q.C."/>
            <person name="Ding S.J."/>
            <person name="Wang X.J."/>
            <person name="Zhu J.G."/>
            <person name="Ruan X.D."/>
            <person name="Zhao L."/>
            <person name="Wei J.T."/>
            <person name="Ye R.Z."/>
            <person name="Que T.C."/>
            <person name="Du C.H."/>
            <person name="Zhou Y.H."/>
            <person name="Cheng J.X."/>
            <person name="Dai P.F."/>
            <person name="Guo W.B."/>
            <person name="Han X.H."/>
            <person name="Huang E.J."/>
            <person name="Li L.F."/>
            <person name="Wei W."/>
            <person name="Gao Y.C."/>
            <person name="Liu J.Z."/>
            <person name="Shao H.Z."/>
            <person name="Wang X."/>
            <person name="Wang C.C."/>
            <person name="Yang T.C."/>
            <person name="Huo Q.B."/>
            <person name="Li W."/>
            <person name="Chen H.Y."/>
            <person name="Chen S.E."/>
            <person name="Zhou L.G."/>
            <person name="Ni X.B."/>
            <person name="Tian J.H."/>
            <person name="Sheng Y."/>
            <person name="Liu T."/>
            <person name="Pan Y.S."/>
            <person name="Xia L.Y."/>
            <person name="Li J."/>
            <person name="Zhao F."/>
            <person name="Cao W.C."/>
        </authorList>
    </citation>
    <scope>NUCLEOTIDE SEQUENCE [LARGE SCALE GENOMIC DNA]</scope>
    <source>
        <strain evidence="1">Iper-2018</strain>
    </source>
</reference>
<proteinExistence type="predicted"/>
<gene>
    <name evidence="1" type="ORF">HPB47_017279</name>
</gene>
<keyword evidence="2" id="KW-1185">Reference proteome</keyword>
<organism evidence="1 2">
    <name type="scientific">Ixodes persulcatus</name>
    <name type="common">Taiga tick</name>
    <dbReference type="NCBI Taxonomy" id="34615"/>
    <lineage>
        <taxon>Eukaryota</taxon>
        <taxon>Metazoa</taxon>
        <taxon>Ecdysozoa</taxon>
        <taxon>Arthropoda</taxon>
        <taxon>Chelicerata</taxon>
        <taxon>Arachnida</taxon>
        <taxon>Acari</taxon>
        <taxon>Parasitiformes</taxon>
        <taxon>Ixodida</taxon>
        <taxon>Ixodoidea</taxon>
        <taxon>Ixodidae</taxon>
        <taxon>Ixodinae</taxon>
        <taxon>Ixodes</taxon>
    </lineage>
</organism>